<sequence>MTLIRLPITCVTIPGMNLNRKTSTRGGQMVYRTVTKNPKKCGHTRIFQGASVLTKGARSHA</sequence>
<evidence type="ECO:0000313" key="1">
    <source>
        <dbReference type="EMBL" id="TCK75289.1"/>
    </source>
</evidence>
<accession>A0A4R1LF49</accession>
<name>A0A4R1LF49_9BACT</name>
<dbReference type="EMBL" id="SMGK01000001">
    <property type="protein sequence ID" value="TCK75289.1"/>
    <property type="molecule type" value="Genomic_DNA"/>
</dbReference>
<organism evidence="1 2">
    <name type="scientific">Acidipila rosea</name>
    <dbReference type="NCBI Taxonomy" id="768535"/>
    <lineage>
        <taxon>Bacteria</taxon>
        <taxon>Pseudomonadati</taxon>
        <taxon>Acidobacteriota</taxon>
        <taxon>Terriglobia</taxon>
        <taxon>Terriglobales</taxon>
        <taxon>Acidobacteriaceae</taxon>
        <taxon>Acidipila</taxon>
    </lineage>
</organism>
<reference evidence="1 2" key="1">
    <citation type="submission" date="2019-03" db="EMBL/GenBank/DDBJ databases">
        <title>Genomic Encyclopedia of Type Strains, Phase IV (KMG-IV): sequencing the most valuable type-strain genomes for metagenomic binning, comparative biology and taxonomic classification.</title>
        <authorList>
            <person name="Goeker M."/>
        </authorList>
    </citation>
    <scope>NUCLEOTIDE SEQUENCE [LARGE SCALE GENOMIC DNA]</scope>
    <source>
        <strain evidence="1 2">DSM 103428</strain>
    </source>
</reference>
<evidence type="ECO:0000313" key="2">
    <source>
        <dbReference type="Proteomes" id="UP000295210"/>
    </source>
</evidence>
<gene>
    <name evidence="1" type="ORF">C7378_0269</name>
</gene>
<dbReference type="AlphaFoldDB" id="A0A4R1LF49"/>
<dbReference type="Proteomes" id="UP000295210">
    <property type="component" value="Unassembled WGS sequence"/>
</dbReference>
<keyword evidence="2" id="KW-1185">Reference proteome</keyword>
<protein>
    <submittedName>
        <fullName evidence="1">Uncharacterized protein</fullName>
    </submittedName>
</protein>
<comment type="caution">
    <text evidence="1">The sequence shown here is derived from an EMBL/GenBank/DDBJ whole genome shotgun (WGS) entry which is preliminary data.</text>
</comment>
<proteinExistence type="predicted"/>